<evidence type="ECO:0000313" key="5">
    <source>
        <dbReference type="EMBL" id="MPL69359.1"/>
    </source>
</evidence>
<comment type="caution">
    <text evidence="5">The sequence shown here is derived from an EMBL/GenBank/DDBJ whole genome shotgun (WGS) entry which is preliminary data.</text>
</comment>
<evidence type="ECO:0000256" key="2">
    <source>
        <dbReference type="ARBA" id="ARBA00022801"/>
    </source>
</evidence>
<evidence type="ECO:0000256" key="1">
    <source>
        <dbReference type="ARBA" id="ARBA00022741"/>
    </source>
</evidence>
<dbReference type="NCBIfam" id="TIGR00370">
    <property type="entry name" value="5-oxoprolinase subunit PxpB"/>
    <property type="match status" value="1"/>
</dbReference>
<dbReference type="AlphaFoldDB" id="A0A644TRT6"/>
<reference evidence="5" key="1">
    <citation type="submission" date="2019-08" db="EMBL/GenBank/DDBJ databases">
        <authorList>
            <person name="Kucharzyk K."/>
            <person name="Murdoch R.W."/>
            <person name="Higgins S."/>
            <person name="Loffler F."/>
        </authorList>
    </citation>
    <scope>NUCLEOTIDE SEQUENCE</scope>
</reference>
<dbReference type="Gene3D" id="2.40.100.10">
    <property type="entry name" value="Cyclophilin-like"/>
    <property type="match status" value="1"/>
</dbReference>
<dbReference type="PANTHER" id="PTHR34698">
    <property type="entry name" value="5-OXOPROLINASE SUBUNIT B"/>
    <property type="match status" value="1"/>
</dbReference>
<keyword evidence="3" id="KW-0067">ATP-binding</keyword>
<dbReference type="GO" id="GO:0005524">
    <property type="term" value="F:ATP binding"/>
    <property type="evidence" value="ECO:0007669"/>
    <property type="project" value="UniProtKB-KW"/>
</dbReference>
<proteinExistence type="predicted"/>
<gene>
    <name evidence="5" type="primary">kipI_1</name>
    <name evidence="5" type="ORF">SDC9_15098</name>
</gene>
<dbReference type="InterPro" id="IPR029000">
    <property type="entry name" value="Cyclophilin-like_dom_sf"/>
</dbReference>
<dbReference type="GO" id="GO:0016787">
    <property type="term" value="F:hydrolase activity"/>
    <property type="evidence" value="ECO:0007669"/>
    <property type="project" value="UniProtKB-KW"/>
</dbReference>
<dbReference type="SMART" id="SM00796">
    <property type="entry name" value="AHS1"/>
    <property type="match status" value="1"/>
</dbReference>
<dbReference type="InterPro" id="IPR003833">
    <property type="entry name" value="CT_C_D"/>
</dbReference>
<keyword evidence="2" id="KW-0378">Hydrolase</keyword>
<evidence type="ECO:0000259" key="4">
    <source>
        <dbReference type="SMART" id="SM00796"/>
    </source>
</evidence>
<dbReference type="PANTHER" id="PTHR34698:SF2">
    <property type="entry name" value="5-OXOPROLINASE SUBUNIT B"/>
    <property type="match status" value="1"/>
</dbReference>
<dbReference type="SUPFAM" id="SSF50891">
    <property type="entry name" value="Cyclophilin-like"/>
    <property type="match status" value="1"/>
</dbReference>
<dbReference type="Gene3D" id="3.30.1360.40">
    <property type="match status" value="1"/>
</dbReference>
<sequence>MYQQARYLPAGDKSLVVEFGNEISEAVNGKIRGMMVVLEENPVEGITELVPTYRSLAVYYEPLVISYDDLCLALGSIEEKLGMLVLPNPKIVEIPTAYGAEFGPDIEFVARHNQLSVEEVIAIHTETEYLIYMLGFTPGFTYLGGMSEKIVTPRLKIPRTTIPKGSVGIAGAQTGIYPIDSPGGWQLIGRTPLLLYDPSQDIPVLLQAGDYVRFVPINASQYHLLESQIRSGEYRPVTYEMDRRG</sequence>
<dbReference type="EMBL" id="VSSQ01000046">
    <property type="protein sequence ID" value="MPL69359.1"/>
    <property type="molecule type" value="Genomic_DNA"/>
</dbReference>
<name>A0A644TRT6_9ZZZZ</name>
<feature type="domain" description="Carboxyltransferase" evidence="4">
    <location>
        <begin position="5"/>
        <end position="206"/>
    </location>
</feature>
<dbReference type="InterPro" id="IPR010016">
    <property type="entry name" value="PxpB"/>
</dbReference>
<dbReference type="Pfam" id="PF02682">
    <property type="entry name" value="CT_C_D"/>
    <property type="match status" value="1"/>
</dbReference>
<protein>
    <submittedName>
        <fullName evidence="5">Kinase A inhibitor</fullName>
    </submittedName>
</protein>
<organism evidence="5">
    <name type="scientific">bioreactor metagenome</name>
    <dbReference type="NCBI Taxonomy" id="1076179"/>
    <lineage>
        <taxon>unclassified sequences</taxon>
        <taxon>metagenomes</taxon>
        <taxon>ecological metagenomes</taxon>
    </lineage>
</organism>
<evidence type="ECO:0000256" key="3">
    <source>
        <dbReference type="ARBA" id="ARBA00022840"/>
    </source>
</evidence>
<accession>A0A644TRT6</accession>
<dbReference type="SUPFAM" id="SSF160467">
    <property type="entry name" value="PH0987 N-terminal domain-like"/>
    <property type="match status" value="1"/>
</dbReference>
<keyword evidence="1" id="KW-0547">Nucleotide-binding</keyword>